<organism evidence="1 2">
    <name type="scientific">Avena sativa</name>
    <name type="common">Oat</name>
    <dbReference type="NCBI Taxonomy" id="4498"/>
    <lineage>
        <taxon>Eukaryota</taxon>
        <taxon>Viridiplantae</taxon>
        <taxon>Streptophyta</taxon>
        <taxon>Embryophyta</taxon>
        <taxon>Tracheophyta</taxon>
        <taxon>Spermatophyta</taxon>
        <taxon>Magnoliopsida</taxon>
        <taxon>Liliopsida</taxon>
        <taxon>Poales</taxon>
        <taxon>Poaceae</taxon>
        <taxon>BOP clade</taxon>
        <taxon>Pooideae</taxon>
        <taxon>Poodae</taxon>
        <taxon>Poeae</taxon>
        <taxon>Poeae Chloroplast Group 1 (Aveneae type)</taxon>
        <taxon>Aveninae</taxon>
        <taxon>Avena</taxon>
    </lineage>
</organism>
<protein>
    <submittedName>
        <fullName evidence="1">Uncharacterized protein</fullName>
    </submittedName>
</protein>
<keyword evidence="2" id="KW-1185">Reference proteome</keyword>
<proteinExistence type="predicted"/>
<evidence type="ECO:0000313" key="1">
    <source>
        <dbReference type="EnsemblPlants" id="AVESA.00010b.r2.5CG0864220.1.CDS.1"/>
    </source>
</evidence>
<accession>A0ACD5XWP1</accession>
<evidence type="ECO:0000313" key="2">
    <source>
        <dbReference type="Proteomes" id="UP001732700"/>
    </source>
</evidence>
<dbReference type="Proteomes" id="UP001732700">
    <property type="component" value="Chromosome 5C"/>
</dbReference>
<reference evidence="1" key="2">
    <citation type="submission" date="2025-09" db="UniProtKB">
        <authorList>
            <consortium name="EnsemblPlants"/>
        </authorList>
    </citation>
    <scope>IDENTIFICATION</scope>
</reference>
<sequence>MAARSPQLLHVLLYVLATVAAAAAAPTAVPTPPTTNNDTSDEEYWAKRAEEARAYCRAAYVADPVAELNRFNRDVHRVTARRSLARYRGPCVATNPIDRCWRCRSDWASDRQRLATCARGFGHNAMGGAGGRTYVVTDPSDEELIIPKKGTLRYGVIQDRPLWIVFARSMVISLAQELIVNSNKTIDGRGAQVHITGAQITLQGVKHVIIHGVHIHHSVPHSGGTIRDSKHHYGHRTRSDGDGISILSSSSVWIDHVSMSNCADGLIDVVTGSTAITVSNSHFTKHDHVMLFGASNTETQDALMQITVAFNHFGKGLVQRMPRCRFGFFHVVNNDYTHWQMYAIGGNRDPTIISQGNRFIARDDGNAKEVTKRDYAPYSEYKDWVWKSQGDVMMNGAFFNESGGQNEHRYGQMDFIPAKHGKYVGKLTQFAGALGCRVGKPC</sequence>
<name>A0ACD5XWP1_AVESA</name>
<reference evidence="1" key="1">
    <citation type="submission" date="2021-05" db="EMBL/GenBank/DDBJ databases">
        <authorList>
            <person name="Scholz U."/>
            <person name="Mascher M."/>
            <person name="Fiebig A."/>
        </authorList>
    </citation>
    <scope>NUCLEOTIDE SEQUENCE [LARGE SCALE GENOMIC DNA]</scope>
</reference>
<dbReference type="EnsemblPlants" id="AVESA.00010b.r2.5CG0864220.1">
    <property type="protein sequence ID" value="AVESA.00010b.r2.5CG0864220.1.CDS.1"/>
    <property type="gene ID" value="AVESA.00010b.r2.5CG0864220"/>
</dbReference>